<evidence type="ECO:0000313" key="4">
    <source>
        <dbReference type="Proteomes" id="UP001283361"/>
    </source>
</evidence>
<feature type="transmembrane region" description="Helical" evidence="2">
    <location>
        <begin position="167"/>
        <end position="186"/>
    </location>
</feature>
<feature type="compositionally biased region" description="Basic and acidic residues" evidence="1">
    <location>
        <begin position="25"/>
        <end position="38"/>
    </location>
</feature>
<dbReference type="EMBL" id="JAWDGP010006298">
    <property type="protein sequence ID" value="KAK3743826.1"/>
    <property type="molecule type" value="Genomic_DNA"/>
</dbReference>
<feature type="compositionally biased region" description="Basic residues" evidence="1">
    <location>
        <begin position="1"/>
        <end position="13"/>
    </location>
</feature>
<proteinExistence type="predicted"/>
<evidence type="ECO:0000256" key="1">
    <source>
        <dbReference type="SAM" id="MobiDB-lite"/>
    </source>
</evidence>
<name>A0AAE0YG82_9GAST</name>
<dbReference type="AlphaFoldDB" id="A0AAE0YG82"/>
<comment type="caution">
    <text evidence="3">The sequence shown here is derived from an EMBL/GenBank/DDBJ whole genome shotgun (WGS) entry which is preliminary data.</text>
</comment>
<accession>A0AAE0YG82</accession>
<keyword evidence="2" id="KW-0812">Transmembrane</keyword>
<keyword evidence="2" id="KW-1133">Transmembrane helix</keyword>
<keyword evidence="2" id="KW-0472">Membrane</keyword>
<sequence>MSKAIRTYRKKPQSSKESWSNAQKAPERSRSRQAESTRSHTTASGDSRSRQGDQARSEKSLVTRSDKAVSESSVSAGRTEKFVTSDVDSDAAPNSNANSKPYVRKIDPNLLRSPEPEEKVARDTGNVEDWNNHGCVSFSSRPPSCPPNCGPRNPLVCCSSRPNVIKVLAKLIVFLLVLISVFYSLFRVASGWNRRHEILTLLLFLLSTRAVCKKNWFLPAQYWRHLDPACDLGPKQVDVTVSSFCPGQM</sequence>
<reference evidence="3" key="1">
    <citation type="journal article" date="2023" name="G3 (Bethesda)">
        <title>A reference genome for the long-term kleptoplast-retaining sea slug Elysia crispata morphotype clarki.</title>
        <authorList>
            <person name="Eastman K.E."/>
            <person name="Pendleton A.L."/>
            <person name="Shaikh M.A."/>
            <person name="Suttiyut T."/>
            <person name="Ogas R."/>
            <person name="Tomko P."/>
            <person name="Gavelis G."/>
            <person name="Widhalm J.R."/>
            <person name="Wisecaver J.H."/>
        </authorList>
    </citation>
    <scope>NUCLEOTIDE SEQUENCE</scope>
    <source>
        <strain evidence="3">ECLA1</strain>
    </source>
</reference>
<feature type="region of interest" description="Disordered" evidence="1">
    <location>
        <begin position="1"/>
        <end position="123"/>
    </location>
</feature>
<evidence type="ECO:0000256" key="2">
    <source>
        <dbReference type="SAM" id="Phobius"/>
    </source>
</evidence>
<keyword evidence="4" id="KW-1185">Reference proteome</keyword>
<feature type="compositionally biased region" description="Basic and acidic residues" evidence="1">
    <location>
        <begin position="47"/>
        <end position="69"/>
    </location>
</feature>
<dbReference type="Proteomes" id="UP001283361">
    <property type="component" value="Unassembled WGS sequence"/>
</dbReference>
<gene>
    <name evidence="3" type="ORF">RRG08_043557</name>
</gene>
<evidence type="ECO:0000313" key="3">
    <source>
        <dbReference type="EMBL" id="KAK3743826.1"/>
    </source>
</evidence>
<organism evidence="3 4">
    <name type="scientific">Elysia crispata</name>
    <name type="common">lettuce slug</name>
    <dbReference type="NCBI Taxonomy" id="231223"/>
    <lineage>
        <taxon>Eukaryota</taxon>
        <taxon>Metazoa</taxon>
        <taxon>Spiralia</taxon>
        <taxon>Lophotrochozoa</taxon>
        <taxon>Mollusca</taxon>
        <taxon>Gastropoda</taxon>
        <taxon>Heterobranchia</taxon>
        <taxon>Euthyneura</taxon>
        <taxon>Panpulmonata</taxon>
        <taxon>Sacoglossa</taxon>
        <taxon>Placobranchoidea</taxon>
        <taxon>Plakobranchidae</taxon>
        <taxon>Elysia</taxon>
    </lineage>
</organism>
<protein>
    <submittedName>
        <fullName evidence="3">Uncharacterized protein</fullName>
    </submittedName>
</protein>